<keyword evidence="10 18" id="KW-0378">Hydrolase</keyword>
<dbReference type="OrthoDB" id="9789291at2"/>
<keyword evidence="4" id="KW-0997">Cell inner membrane</keyword>
<keyword evidence="13 18" id="KW-0511">Multifunctional enzyme</keyword>
<dbReference type="PANTHER" id="PTHR30487">
    <property type="entry name" value="TYPE 4 PREPILIN-LIKE PROTEINS LEADER PEPTIDE-PROCESSING ENZYME"/>
    <property type="match status" value="1"/>
</dbReference>
<dbReference type="GO" id="GO:0005886">
    <property type="term" value="C:plasma membrane"/>
    <property type="evidence" value="ECO:0007669"/>
    <property type="project" value="UniProtKB-SubCell"/>
</dbReference>
<comment type="similarity">
    <text evidence="2 17">Belongs to the peptidase A24 family.</text>
</comment>
<evidence type="ECO:0000256" key="17">
    <source>
        <dbReference type="RuleBase" id="RU003793"/>
    </source>
</evidence>
<reference evidence="19 20" key="1">
    <citation type="submission" date="2017-12" db="EMBL/GenBank/DDBJ databases">
        <title>Kangiella profundi FT102 completed genome.</title>
        <authorList>
            <person name="Xu J."/>
            <person name="Wang J."/>
            <person name="Lu Y."/>
        </authorList>
    </citation>
    <scope>NUCLEOTIDE SEQUENCE [LARGE SCALE GENOMIC DNA]</scope>
    <source>
        <strain evidence="19 20">FT102</strain>
    </source>
</reference>
<dbReference type="EC" id="2.1.1.-" evidence="18"/>
<keyword evidence="20" id="KW-1185">Reference proteome</keyword>
<evidence type="ECO:0000256" key="13">
    <source>
        <dbReference type="ARBA" id="ARBA00023268"/>
    </source>
</evidence>
<accession>A0A2K9A361</accession>
<evidence type="ECO:0000313" key="19">
    <source>
        <dbReference type="EMBL" id="AUD78305.1"/>
    </source>
</evidence>
<dbReference type="EC" id="3.4.23.43" evidence="15 18"/>
<keyword evidence="3" id="KW-1003">Cell membrane</keyword>
<evidence type="ECO:0000256" key="9">
    <source>
        <dbReference type="ARBA" id="ARBA00022692"/>
    </source>
</evidence>
<protein>
    <recommendedName>
        <fullName evidence="16 18">Prepilin leader peptidase/N-methyltransferase</fullName>
        <ecNumber evidence="18">2.1.1.-</ecNumber>
        <ecNumber evidence="15 18">3.4.23.43</ecNumber>
    </recommendedName>
</protein>
<evidence type="ECO:0000256" key="5">
    <source>
        <dbReference type="ARBA" id="ARBA00022603"/>
    </source>
</evidence>
<dbReference type="FunFam" id="1.20.120.1220:FF:000001">
    <property type="entry name" value="Type 4 prepilin-like proteins leader peptide-processing enzyme"/>
    <property type="match status" value="1"/>
</dbReference>
<evidence type="ECO:0000256" key="18">
    <source>
        <dbReference type="RuleBase" id="RU003794"/>
    </source>
</evidence>
<comment type="subcellular location">
    <subcellularLocation>
        <location evidence="1">Cell inner membrane</location>
        <topology evidence="1">Multi-pass membrane protein</topology>
    </subcellularLocation>
    <subcellularLocation>
        <location evidence="18">Cell membrane</location>
        <topology evidence="18">Multi-pass membrane protein</topology>
    </subcellularLocation>
</comment>
<evidence type="ECO:0000256" key="10">
    <source>
        <dbReference type="ARBA" id="ARBA00022801"/>
    </source>
</evidence>
<name>A0A2K9A361_9GAMM</name>
<dbReference type="InterPro" id="IPR010627">
    <property type="entry name" value="Prepilin_pept_A24_N"/>
</dbReference>
<keyword evidence="7 18" id="KW-0808">Transferase</keyword>
<dbReference type="GO" id="GO:0008168">
    <property type="term" value="F:methyltransferase activity"/>
    <property type="evidence" value="ECO:0007669"/>
    <property type="project" value="UniProtKB-KW"/>
</dbReference>
<keyword evidence="11" id="KW-1133">Transmembrane helix</keyword>
<evidence type="ECO:0000256" key="8">
    <source>
        <dbReference type="ARBA" id="ARBA00022691"/>
    </source>
</evidence>
<keyword evidence="8" id="KW-0949">S-adenosyl-L-methionine</keyword>
<dbReference type="AlphaFoldDB" id="A0A2K9A361"/>
<evidence type="ECO:0000256" key="12">
    <source>
        <dbReference type="ARBA" id="ARBA00023136"/>
    </source>
</evidence>
<keyword evidence="12" id="KW-0472">Membrane</keyword>
<sequence length="302" mass="32959">MIEILSSNLPVLAGLVFILGLLTGSFLNVVIHRLPLILGREWRATATEILTEANCSVSCPQDELPPKYNLMTPASACPKCHHKITALENIPVFSWLFLGGKCSNCKTKISGRYPFVELLTALTFLVCAVTFGWSWPLAFALIFTCFLIAGSFIDYDHKILPDQLTLPLVWIGVTAALWLAPADSLPGFAKDLPSSVIGALAGYLSLWSIYWLFKLLTGKEGMGHGDFKLLAAIGAFLGWQMLPLVILLSTVTGAVLGIITMAISKKGRDYKIPFGPFLAIAGWIALIWGETITNSYIQMLQP</sequence>
<dbReference type="Gene3D" id="1.20.120.1220">
    <property type="match status" value="1"/>
</dbReference>
<dbReference type="Proteomes" id="UP000232693">
    <property type="component" value="Chromosome"/>
</dbReference>
<evidence type="ECO:0000256" key="15">
    <source>
        <dbReference type="ARBA" id="ARBA00067082"/>
    </source>
</evidence>
<gene>
    <name evidence="19" type="ORF">CW740_03230</name>
</gene>
<keyword evidence="5 18" id="KW-0489">Methyltransferase</keyword>
<dbReference type="GO" id="GO:0004190">
    <property type="term" value="F:aspartic-type endopeptidase activity"/>
    <property type="evidence" value="ECO:0007669"/>
    <property type="project" value="UniProtKB-EC"/>
</dbReference>
<dbReference type="InterPro" id="IPR050882">
    <property type="entry name" value="Prepilin_peptidase/N-MTase"/>
</dbReference>
<dbReference type="Pfam" id="PF01478">
    <property type="entry name" value="Peptidase_A24"/>
    <property type="match status" value="1"/>
</dbReference>
<dbReference type="RefSeq" id="WP_106646178.1">
    <property type="nucleotide sequence ID" value="NZ_BMGO01000002.1"/>
</dbReference>
<dbReference type="GO" id="GO:0032259">
    <property type="term" value="P:methylation"/>
    <property type="evidence" value="ECO:0007669"/>
    <property type="project" value="UniProtKB-KW"/>
</dbReference>
<dbReference type="PANTHER" id="PTHR30487:SF0">
    <property type="entry name" value="PREPILIN LEADER PEPTIDASE_N-METHYLTRANSFERASE-RELATED"/>
    <property type="match status" value="1"/>
</dbReference>
<evidence type="ECO:0000256" key="3">
    <source>
        <dbReference type="ARBA" id="ARBA00022475"/>
    </source>
</evidence>
<dbReference type="KEGG" id="kpd:CW740_03230"/>
<evidence type="ECO:0000256" key="7">
    <source>
        <dbReference type="ARBA" id="ARBA00022679"/>
    </source>
</evidence>
<evidence type="ECO:0000256" key="16">
    <source>
        <dbReference type="ARBA" id="ARBA00071870"/>
    </source>
</evidence>
<organism evidence="19 20">
    <name type="scientific">Kangiella profundi</name>
    <dbReference type="NCBI Taxonomy" id="1561924"/>
    <lineage>
        <taxon>Bacteria</taxon>
        <taxon>Pseudomonadati</taxon>
        <taxon>Pseudomonadota</taxon>
        <taxon>Gammaproteobacteria</taxon>
        <taxon>Kangiellales</taxon>
        <taxon>Kangiellaceae</taxon>
        <taxon>Kangiella</taxon>
    </lineage>
</organism>
<comment type="catalytic activity">
    <reaction evidence="14 18">
        <text>Typically cleaves a -Gly-|-Phe- bond to release an N-terminal, basic peptide of 5-8 residues from type IV prepilin, and then N-methylates the new N-terminal amino group, the methyl donor being S-adenosyl-L-methionine.</text>
        <dbReference type="EC" id="3.4.23.43"/>
    </reaction>
</comment>
<evidence type="ECO:0000313" key="20">
    <source>
        <dbReference type="Proteomes" id="UP000232693"/>
    </source>
</evidence>
<comment type="function">
    <text evidence="18">Plays an essential role in type IV pili and type II pseudopili formation by proteolytically removing the leader sequence from substrate proteins and subsequently monomethylating the alpha-amino group of the newly exposed N-terminal phenylalanine.</text>
</comment>
<evidence type="ECO:0000256" key="6">
    <source>
        <dbReference type="ARBA" id="ARBA00022670"/>
    </source>
</evidence>
<evidence type="ECO:0000256" key="2">
    <source>
        <dbReference type="ARBA" id="ARBA00005801"/>
    </source>
</evidence>
<evidence type="ECO:0000256" key="1">
    <source>
        <dbReference type="ARBA" id="ARBA00004429"/>
    </source>
</evidence>
<evidence type="ECO:0000256" key="14">
    <source>
        <dbReference type="ARBA" id="ARBA00050401"/>
    </source>
</evidence>
<dbReference type="Pfam" id="PF06750">
    <property type="entry name" value="A24_N_bact"/>
    <property type="match status" value="1"/>
</dbReference>
<keyword evidence="6 18" id="KW-0645">Protease</keyword>
<proteinExistence type="inferred from homology"/>
<dbReference type="InterPro" id="IPR000045">
    <property type="entry name" value="Prepilin_IV_endopep_pep"/>
</dbReference>
<evidence type="ECO:0000256" key="4">
    <source>
        <dbReference type="ARBA" id="ARBA00022519"/>
    </source>
</evidence>
<dbReference type="PRINTS" id="PR00864">
    <property type="entry name" value="PREPILNPTASE"/>
</dbReference>
<dbReference type="EMBL" id="CP025120">
    <property type="protein sequence ID" value="AUD78305.1"/>
    <property type="molecule type" value="Genomic_DNA"/>
</dbReference>
<dbReference type="GO" id="GO:0006465">
    <property type="term" value="P:signal peptide processing"/>
    <property type="evidence" value="ECO:0007669"/>
    <property type="project" value="TreeGrafter"/>
</dbReference>
<evidence type="ECO:0000256" key="11">
    <source>
        <dbReference type="ARBA" id="ARBA00022989"/>
    </source>
</evidence>
<keyword evidence="9 18" id="KW-0812">Transmembrane</keyword>
<dbReference type="InterPro" id="IPR014032">
    <property type="entry name" value="Peptidase_A24A_bac"/>
</dbReference>